<reference evidence="2" key="1">
    <citation type="submission" date="2018-05" db="EMBL/GenBank/DDBJ databases">
        <authorList>
            <person name="Lanie J.A."/>
            <person name="Ng W.-L."/>
            <person name="Kazmierczak K.M."/>
            <person name="Andrzejewski T.M."/>
            <person name="Davidsen T.M."/>
            <person name="Wayne K.J."/>
            <person name="Tettelin H."/>
            <person name="Glass J.I."/>
            <person name="Rusch D."/>
            <person name="Podicherti R."/>
            <person name="Tsui H.-C.T."/>
            <person name="Winkler M.E."/>
        </authorList>
    </citation>
    <scope>NUCLEOTIDE SEQUENCE</scope>
</reference>
<sequence>MPSLGSSPTLPATGTNAEHFQNVRHLGEPSFLGKLGEV</sequence>
<feature type="compositionally biased region" description="Polar residues" evidence="1">
    <location>
        <begin position="1"/>
        <end position="19"/>
    </location>
</feature>
<organism evidence="2">
    <name type="scientific">marine metagenome</name>
    <dbReference type="NCBI Taxonomy" id="408172"/>
    <lineage>
        <taxon>unclassified sequences</taxon>
        <taxon>metagenomes</taxon>
        <taxon>ecological metagenomes</taxon>
    </lineage>
</organism>
<feature type="non-terminal residue" evidence="2">
    <location>
        <position position="38"/>
    </location>
</feature>
<dbReference type="AlphaFoldDB" id="A0A383EY89"/>
<evidence type="ECO:0000256" key="1">
    <source>
        <dbReference type="SAM" id="MobiDB-lite"/>
    </source>
</evidence>
<feature type="region of interest" description="Disordered" evidence="1">
    <location>
        <begin position="1"/>
        <end position="38"/>
    </location>
</feature>
<protein>
    <submittedName>
        <fullName evidence="2">Uncharacterized protein</fullName>
    </submittedName>
</protein>
<name>A0A383EY89_9ZZZZ</name>
<evidence type="ECO:0000313" key="2">
    <source>
        <dbReference type="EMBL" id="SVE61088.1"/>
    </source>
</evidence>
<dbReference type="EMBL" id="UINC01229396">
    <property type="protein sequence ID" value="SVE61088.1"/>
    <property type="molecule type" value="Genomic_DNA"/>
</dbReference>
<proteinExistence type="predicted"/>
<accession>A0A383EY89</accession>
<gene>
    <name evidence="2" type="ORF">METZ01_LOCUS513942</name>
</gene>